<feature type="region of interest" description="Disordered" evidence="4">
    <location>
        <begin position="203"/>
        <end position="244"/>
    </location>
</feature>
<sequence>MNLEANFQTGKRDMGITGRSSSDSNVPGQVLFMDSKGMSSRASMHPPSSAYYQVATPKSPHELTFADEEIDADDGEDDGMHGRSSLSVSGRSDDGPHGADVVKSSGESEEVEKLKYEMAKAEILDKLHLHTLIGNKEVQCIQREVCRVDAQMKLLQTLHGDEKLLDKIEAYHERENENRKRQMMNVDSSGYSADYSSGSILPSASSGNVPLSASSNTPVHHYHTRSKSHGNLSDAAAHLRPTNPSSMNIRVAESKITTTGREDGQTFRPNQMNLHHRRNYSSTCLTSNSGVVGKTEQNEAIFRRYDGILIIITCTHCHRSGFTSAQGIVNHARLKHNKTYSSQPLAVLNNQVLLPAEKQDPVVLEKFKKLEMDPKREYLPSVLAIPSISRKEGTPKNGLPNQLRQQQERQQQQHQPHKQDHDQKTVPESTKYLRDAYKKEDFQELVNMVKTAPQDLENVLKESSFGSSAEPSESEPEPKSPSPHQASSPLSPSRETVKKNNKKRKHEQNEALRNYRERMRPAEKKARPDVIALSAMPEHEKRSSHYNLRAKSKLRAHADRFD</sequence>
<evidence type="ECO:0000256" key="2">
    <source>
        <dbReference type="ARBA" id="ARBA00023004"/>
    </source>
</evidence>
<name>A0A8J2T3S7_ZYGB2</name>
<dbReference type="InterPro" id="IPR009056">
    <property type="entry name" value="Cyt_c-like_dom"/>
</dbReference>
<dbReference type="GO" id="GO:0020037">
    <property type="term" value="F:heme binding"/>
    <property type="evidence" value="ECO:0007669"/>
    <property type="project" value="InterPro"/>
</dbReference>
<feature type="region of interest" description="Disordered" evidence="4">
    <location>
        <begin position="462"/>
        <end position="562"/>
    </location>
</feature>
<feature type="domain" description="Cytochrome c" evidence="5">
    <location>
        <begin position="293"/>
        <end position="453"/>
    </location>
</feature>
<dbReference type="Pfam" id="PF25910">
    <property type="entry name" value="AHC1_N"/>
    <property type="match status" value="1"/>
</dbReference>
<keyword evidence="3" id="KW-0349">Heme</keyword>
<evidence type="ECO:0000256" key="1">
    <source>
        <dbReference type="ARBA" id="ARBA00022723"/>
    </source>
</evidence>
<feature type="compositionally biased region" description="Low complexity" evidence="4">
    <location>
        <begin position="399"/>
        <end position="414"/>
    </location>
</feature>
<dbReference type="InterPro" id="IPR058707">
    <property type="entry name" value="AHC1_N"/>
</dbReference>
<keyword evidence="1 3" id="KW-0479">Metal-binding</keyword>
<organism evidence="6 7">
    <name type="scientific">Zygosaccharomyces bailii (strain CLIB 213 / ATCC 58445 / CBS 680 / BCRC 21525 / NBRC 1098 / NCYC 1416 / NRRL Y-2227)</name>
    <dbReference type="NCBI Taxonomy" id="1333698"/>
    <lineage>
        <taxon>Eukaryota</taxon>
        <taxon>Fungi</taxon>
        <taxon>Dikarya</taxon>
        <taxon>Ascomycota</taxon>
        <taxon>Saccharomycotina</taxon>
        <taxon>Saccharomycetes</taxon>
        <taxon>Saccharomycetales</taxon>
        <taxon>Saccharomycetaceae</taxon>
        <taxon>Zygosaccharomyces</taxon>
    </lineage>
</organism>
<evidence type="ECO:0000313" key="7">
    <source>
        <dbReference type="Proteomes" id="UP000019375"/>
    </source>
</evidence>
<feature type="compositionally biased region" description="Acidic residues" evidence="4">
    <location>
        <begin position="65"/>
        <end position="77"/>
    </location>
</feature>
<feature type="compositionally biased region" description="Low complexity" evidence="4">
    <location>
        <begin position="462"/>
        <end position="471"/>
    </location>
</feature>
<evidence type="ECO:0000313" key="6">
    <source>
        <dbReference type="EMBL" id="CDF87569.1"/>
    </source>
</evidence>
<feature type="compositionally biased region" description="Basic and acidic residues" evidence="4">
    <location>
        <begin position="417"/>
        <end position="427"/>
    </location>
</feature>
<reference evidence="7" key="1">
    <citation type="journal article" date="2013" name="Genome Announc.">
        <title>Genome sequence of the food spoilage yeast Zygosaccharomyces bailii CLIB 213(T).</title>
        <authorList>
            <person name="Galeote V."/>
            <person name="Bigey F."/>
            <person name="Devillers H."/>
            <person name="Neuveglise C."/>
            <person name="Dequin S."/>
        </authorList>
    </citation>
    <scope>NUCLEOTIDE SEQUENCE [LARGE SCALE GENOMIC DNA]</scope>
    <source>
        <strain evidence="7">CLIB 213 / ATCC 58445 / CBS 680 / CCRC 21525 / NBRC 1098 / NCYC 1416 / NRRL Y-2227</strain>
    </source>
</reference>
<feature type="compositionally biased region" description="Basic residues" evidence="4">
    <location>
        <begin position="544"/>
        <end position="555"/>
    </location>
</feature>
<dbReference type="InterPro" id="IPR058706">
    <property type="entry name" value="zf-C2H2_AHC1-like"/>
</dbReference>
<feature type="compositionally biased region" description="Polar residues" evidence="4">
    <location>
        <begin position="18"/>
        <end position="27"/>
    </location>
</feature>
<feature type="region of interest" description="Disordered" evidence="4">
    <location>
        <begin position="387"/>
        <end position="427"/>
    </location>
</feature>
<accession>A0A8J2T3S7</accession>
<feature type="compositionally biased region" description="Polar residues" evidence="4">
    <location>
        <begin position="207"/>
        <end position="218"/>
    </location>
</feature>
<feature type="compositionally biased region" description="Polar residues" evidence="4">
    <location>
        <begin position="484"/>
        <end position="494"/>
    </location>
</feature>
<feature type="region of interest" description="Disordered" evidence="4">
    <location>
        <begin position="1"/>
        <end position="109"/>
    </location>
</feature>
<protein>
    <submittedName>
        <fullName evidence="6">BN860_09428g1_1</fullName>
    </submittedName>
</protein>
<evidence type="ECO:0000256" key="3">
    <source>
        <dbReference type="PROSITE-ProRule" id="PRU00433"/>
    </source>
</evidence>
<evidence type="ECO:0000259" key="5">
    <source>
        <dbReference type="PROSITE" id="PS51007"/>
    </source>
</evidence>
<dbReference type="GO" id="GO:0009055">
    <property type="term" value="F:electron transfer activity"/>
    <property type="evidence" value="ECO:0007669"/>
    <property type="project" value="InterPro"/>
</dbReference>
<dbReference type="Proteomes" id="UP000019375">
    <property type="component" value="Unassembled WGS sequence"/>
</dbReference>
<dbReference type="GO" id="GO:0046872">
    <property type="term" value="F:metal ion binding"/>
    <property type="evidence" value="ECO:0007669"/>
    <property type="project" value="UniProtKB-KW"/>
</dbReference>
<keyword evidence="2 3" id="KW-0408">Iron</keyword>
<proteinExistence type="predicted"/>
<dbReference type="OrthoDB" id="5355528at2759"/>
<gene>
    <name evidence="6" type="ORF">BN860_09428g</name>
</gene>
<feature type="compositionally biased region" description="Basic and acidic residues" evidence="4">
    <location>
        <begin position="507"/>
        <end position="528"/>
    </location>
</feature>
<feature type="region of interest" description="Disordered" evidence="4">
    <location>
        <begin position="175"/>
        <end position="194"/>
    </location>
</feature>
<keyword evidence="7" id="KW-1185">Reference proteome</keyword>
<evidence type="ECO:0000256" key="4">
    <source>
        <dbReference type="SAM" id="MobiDB-lite"/>
    </source>
</evidence>
<dbReference type="Pfam" id="PF25909">
    <property type="entry name" value="zf-C2H2_AHC1"/>
    <property type="match status" value="1"/>
</dbReference>
<dbReference type="PROSITE" id="PS51007">
    <property type="entry name" value="CYTC"/>
    <property type="match status" value="1"/>
</dbReference>
<dbReference type="EMBL" id="HG316454">
    <property type="protein sequence ID" value="CDF87569.1"/>
    <property type="molecule type" value="Genomic_DNA"/>
</dbReference>
<dbReference type="AlphaFoldDB" id="A0A8J2T3S7"/>